<dbReference type="SUPFAM" id="SSF56925">
    <property type="entry name" value="OMPA-like"/>
    <property type="match status" value="1"/>
</dbReference>
<feature type="domain" description="Outer membrane protein beta-barrel" evidence="3">
    <location>
        <begin position="10"/>
        <end position="241"/>
    </location>
</feature>
<evidence type="ECO:0000256" key="2">
    <source>
        <dbReference type="SAM" id="SignalP"/>
    </source>
</evidence>
<dbReference type="RefSeq" id="WP_131615232.1">
    <property type="nucleotide sequence ID" value="NZ_CP036532.1"/>
</dbReference>
<feature type="chain" id="PRO_5020337105" evidence="2">
    <location>
        <begin position="21"/>
        <end position="241"/>
    </location>
</feature>
<dbReference type="Pfam" id="PF13505">
    <property type="entry name" value="OMP_b-brl"/>
    <property type="match status" value="1"/>
</dbReference>
<reference evidence="4 5" key="1">
    <citation type="journal article" date="2017" name="Int. J. Syst. Evol. Microbiol.">
        <title>Roseitalea porphyridii gen. nov., sp. nov., isolated from a red alga, and reclassification of Hoeflea suaedae Chung et al. 2013 as Pseudohoeflea suaedae gen. nov., comb. nov.</title>
        <authorList>
            <person name="Hyeon J.W."/>
            <person name="Jeong S.E."/>
            <person name="Baek K."/>
            <person name="Jeon C.O."/>
        </authorList>
    </citation>
    <scope>NUCLEOTIDE SEQUENCE [LARGE SCALE GENOMIC DNA]</scope>
    <source>
        <strain evidence="4 5">MA7-20</strain>
    </source>
</reference>
<proteinExistence type="predicted"/>
<dbReference type="GeneID" id="90766115"/>
<keyword evidence="5" id="KW-1185">Reference proteome</keyword>
<evidence type="ECO:0000313" key="5">
    <source>
        <dbReference type="Proteomes" id="UP000293719"/>
    </source>
</evidence>
<dbReference type="EMBL" id="CP036532">
    <property type="protein sequence ID" value="QBK29526.1"/>
    <property type="molecule type" value="Genomic_DNA"/>
</dbReference>
<dbReference type="Gene3D" id="2.40.160.20">
    <property type="match status" value="1"/>
</dbReference>
<dbReference type="AlphaFoldDB" id="A0A4P6UZ76"/>
<sequence length="241" mass="24682">MKRFLLTLGAGALSASAAHAADIDIIEAPMPASSGAYVAARIAGAFPANTDFDLTVVPTNIVNDYKTIGYGGAFAVGYGYGIGVGAVRAELEAGMLSQEIESHTLTALPATLSDPLAFGTTEILYGTINAAVDIEAGMGFRPFLAGGVGLAQVNFKNHGVTLGAPVGPLGPGPVTAMNDKDTGIAWHVGGGVGYAIDDQVTIEAAYRYFGVSNVELTAVDGTVSSVPIRQHQVTLGMRYGF</sequence>
<evidence type="ECO:0000313" key="4">
    <source>
        <dbReference type="EMBL" id="QBK29526.1"/>
    </source>
</evidence>
<dbReference type="KEGG" id="rpod:E0E05_02305"/>
<keyword evidence="1 2" id="KW-0732">Signal</keyword>
<dbReference type="InterPro" id="IPR011250">
    <property type="entry name" value="OMP/PagP_B-barrel"/>
</dbReference>
<accession>A0A4P6UZ76</accession>
<protein>
    <submittedName>
        <fullName evidence="4">Porin family protein</fullName>
    </submittedName>
</protein>
<dbReference type="OrthoDB" id="9815357at2"/>
<gene>
    <name evidence="4" type="ORF">E0E05_02305</name>
</gene>
<evidence type="ECO:0000256" key="1">
    <source>
        <dbReference type="ARBA" id="ARBA00022729"/>
    </source>
</evidence>
<feature type="signal peptide" evidence="2">
    <location>
        <begin position="1"/>
        <end position="20"/>
    </location>
</feature>
<name>A0A4P6UZ76_9HYPH</name>
<dbReference type="Proteomes" id="UP000293719">
    <property type="component" value="Chromosome"/>
</dbReference>
<evidence type="ECO:0000259" key="3">
    <source>
        <dbReference type="Pfam" id="PF13505"/>
    </source>
</evidence>
<organism evidence="4 5">
    <name type="scientific">Roseitalea porphyridii</name>
    <dbReference type="NCBI Taxonomy" id="1852022"/>
    <lineage>
        <taxon>Bacteria</taxon>
        <taxon>Pseudomonadati</taxon>
        <taxon>Pseudomonadota</taxon>
        <taxon>Alphaproteobacteria</taxon>
        <taxon>Hyphomicrobiales</taxon>
        <taxon>Ahrensiaceae</taxon>
        <taxon>Roseitalea</taxon>
    </lineage>
</organism>
<dbReference type="InterPro" id="IPR027385">
    <property type="entry name" value="Beta-barrel_OMP"/>
</dbReference>